<dbReference type="InterPro" id="IPR049712">
    <property type="entry name" value="Poly_export"/>
</dbReference>
<accession>A0A1H5Y709</accession>
<dbReference type="PANTHER" id="PTHR33619">
    <property type="entry name" value="POLYSACCHARIDE EXPORT PROTEIN GFCE-RELATED"/>
    <property type="match status" value="1"/>
</dbReference>
<name>A0A1H5Y709_9RHOB</name>
<evidence type="ECO:0000313" key="3">
    <source>
        <dbReference type="EMBL" id="SEG19457.1"/>
    </source>
</evidence>
<dbReference type="InterPro" id="IPR003715">
    <property type="entry name" value="Poly_export_N"/>
</dbReference>
<dbReference type="RefSeq" id="WP_104008903.1">
    <property type="nucleotide sequence ID" value="NZ_FNVD01000015.1"/>
</dbReference>
<organism evidence="3 4">
    <name type="scientific">Jhaorihella thermophila</name>
    <dbReference type="NCBI Taxonomy" id="488547"/>
    <lineage>
        <taxon>Bacteria</taxon>
        <taxon>Pseudomonadati</taxon>
        <taxon>Pseudomonadota</taxon>
        <taxon>Alphaproteobacteria</taxon>
        <taxon>Rhodobacterales</taxon>
        <taxon>Paracoccaceae</taxon>
        <taxon>Jhaorihella</taxon>
    </lineage>
</organism>
<evidence type="ECO:0000256" key="1">
    <source>
        <dbReference type="ARBA" id="ARBA00022729"/>
    </source>
</evidence>
<keyword evidence="4" id="KW-1185">Reference proteome</keyword>
<dbReference type="EMBL" id="FNVD01000015">
    <property type="protein sequence ID" value="SEG19457.1"/>
    <property type="molecule type" value="Genomic_DNA"/>
</dbReference>
<feature type="domain" description="Polysaccharide export protein N-terminal" evidence="2">
    <location>
        <begin position="83"/>
        <end position="164"/>
    </location>
</feature>
<dbReference type="OrthoDB" id="7198507at2"/>
<reference evidence="3 4" key="1">
    <citation type="submission" date="2016-10" db="EMBL/GenBank/DDBJ databases">
        <authorList>
            <person name="de Groot N.N."/>
        </authorList>
    </citation>
    <scope>NUCLEOTIDE SEQUENCE [LARGE SCALE GENOMIC DNA]</scope>
    <source>
        <strain evidence="3 4">DSM 23413</strain>
    </source>
</reference>
<protein>
    <submittedName>
        <fullName evidence="3">Polysaccharide export outer membrane protein</fullName>
    </submittedName>
</protein>
<dbReference type="Gene3D" id="3.10.560.10">
    <property type="entry name" value="Outer membrane lipoprotein wza domain like"/>
    <property type="match status" value="2"/>
</dbReference>
<sequence>MRILLHIAVVAGLVLGTLSGCSSELPGGGPNSRQLLREATRADADFAAYKVTRAFLPIVARWPDTGTQQRLSWISHSSGARTQIIQPGDTLNIRVWDSSENSLLTSLDQKEIALPNVKVAANGSIFMPYVGNISVVGLTPDLAREQLQAALEAIIPSAQVQLSMTEGRNNSVDLVSGVPRPGTYPMPDRNYTVMSLIAAGGGINPNLNNPQIRLMRGGRLYGTSVDHLLANPQADTLLRGGDRVFVEEDERYFLSFGATGTEAMHIFNKDEMSAMDAVAAMGGVNDSRADPQGLLVLREYPASAVRPGNQGPRQPRVVFALDLTSADGLFAARNFRINSGDLILATEAPINDLLTISQIVGNFYGLGNRIGLVN</sequence>
<dbReference type="Proteomes" id="UP000236742">
    <property type="component" value="Unassembled WGS sequence"/>
</dbReference>
<evidence type="ECO:0000259" key="2">
    <source>
        <dbReference type="Pfam" id="PF02563"/>
    </source>
</evidence>
<dbReference type="PROSITE" id="PS51257">
    <property type="entry name" value="PROKAR_LIPOPROTEIN"/>
    <property type="match status" value="1"/>
</dbReference>
<dbReference type="Pfam" id="PF02563">
    <property type="entry name" value="Poly_export"/>
    <property type="match status" value="1"/>
</dbReference>
<keyword evidence="1" id="KW-0732">Signal</keyword>
<dbReference type="GO" id="GO:0015159">
    <property type="term" value="F:polysaccharide transmembrane transporter activity"/>
    <property type="evidence" value="ECO:0007669"/>
    <property type="project" value="InterPro"/>
</dbReference>
<evidence type="ECO:0000313" key="4">
    <source>
        <dbReference type="Proteomes" id="UP000236742"/>
    </source>
</evidence>
<dbReference type="PANTHER" id="PTHR33619:SF3">
    <property type="entry name" value="POLYSACCHARIDE EXPORT PROTEIN GFCE-RELATED"/>
    <property type="match status" value="1"/>
</dbReference>
<proteinExistence type="predicted"/>
<dbReference type="AlphaFoldDB" id="A0A1H5Y709"/>
<dbReference type="Gene3D" id="3.30.1950.10">
    <property type="entry name" value="wza like domain"/>
    <property type="match status" value="1"/>
</dbReference>
<gene>
    <name evidence="3" type="ORF">SAMN05421751_1159</name>
</gene>